<evidence type="ECO:0000256" key="5">
    <source>
        <dbReference type="ARBA" id="ARBA00022618"/>
    </source>
</evidence>
<dbReference type="InterPro" id="IPR005762">
    <property type="entry name" value="MurD"/>
</dbReference>
<keyword evidence="9 10" id="KW-0133">Cell shape</keyword>
<evidence type="ECO:0000313" key="14">
    <source>
        <dbReference type="Proteomes" id="UP000000628"/>
    </source>
</evidence>
<dbReference type="GO" id="GO:0008764">
    <property type="term" value="F:UDP-N-acetylmuramoylalanine-D-glutamate ligase activity"/>
    <property type="evidence" value="ECO:0007669"/>
    <property type="project" value="UniProtKB-UniRule"/>
</dbReference>
<organism evidence="13 14">
    <name type="scientific">Jonesia denitrificans (strain ATCC 14870 / DSM 20603 / BCRC 15368 / CIP 55.134 / JCM 11481 / NBRC 15587 / NCTC 10816 / Prevot 55134)</name>
    <name type="common">Listeria denitrificans</name>
    <dbReference type="NCBI Taxonomy" id="471856"/>
    <lineage>
        <taxon>Bacteria</taxon>
        <taxon>Bacillati</taxon>
        <taxon>Actinomycetota</taxon>
        <taxon>Actinomycetes</taxon>
        <taxon>Micrococcales</taxon>
        <taxon>Jonesiaceae</taxon>
        <taxon>Jonesia</taxon>
    </lineage>
</organism>
<comment type="similarity">
    <text evidence="9">Belongs to the MurCDEF family.</text>
</comment>
<dbReference type="GO" id="GO:0071555">
    <property type="term" value="P:cell wall organization"/>
    <property type="evidence" value="ECO:0007669"/>
    <property type="project" value="UniProtKB-KW"/>
</dbReference>
<dbReference type="SUPFAM" id="SSF51984">
    <property type="entry name" value="MurCD N-terminal domain"/>
    <property type="match status" value="1"/>
</dbReference>
<dbReference type="GO" id="GO:0051301">
    <property type="term" value="P:cell division"/>
    <property type="evidence" value="ECO:0007669"/>
    <property type="project" value="UniProtKB-KW"/>
</dbReference>
<evidence type="ECO:0000256" key="9">
    <source>
        <dbReference type="HAMAP-Rule" id="MF_00639"/>
    </source>
</evidence>
<accession>C7R3J2</accession>
<feature type="binding site" evidence="9">
    <location>
        <begin position="125"/>
        <end position="131"/>
    </location>
    <ligand>
        <name>ATP</name>
        <dbReference type="ChEBI" id="CHEBI:30616"/>
    </ligand>
</feature>
<evidence type="ECO:0000259" key="11">
    <source>
        <dbReference type="Pfam" id="PF02875"/>
    </source>
</evidence>
<dbReference type="GO" id="GO:0008360">
    <property type="term" value="P:regulation of cell shape"/>
    <property type="evidence" value="ECO:0007669"/>
    <property type="project" value="UniProtKB-KW"/>
</dbReference>
<dbReference type="eggNOG" id="COG0771">
    <property type="taxonomic scope" value="Bacteria"/>
</dbReference>
<dbReference type="PANTHER" id="PTHR43692">
    <property type="entry name" value="UDP-N-ACETYLMURAMOYLALANINE--D-GLUTAMATE LIGASE"/>
    <property type="match status" value="1"/>
</dbReference>
<dbReference type="KEGG" id="jde:Jden_1072"/>
<dbReference type="RefSeq" id="WP_015771356.1">
    <property type="nucleotide sequence ID" value="NC_013174.1"/>
</dbReference>
<keyword evidence="14" id="KW-1185">Reference proteome</keyword>
<dbReference type="InterPro" id="IPR036615">
    <property type="entry name" value="Mur_ligase_C_dom_sf"/>
</dbReference>
<keyword evidence="7 9" id="KW-0067">ATP-binding</keyword>
<sequence length="502" mass="53659">MDRQLNRHSELAKSLADSHVLVAGLGVSGQAVVDVLTELPNGRHPASVSSLDAQAEGAHYSSSSQVPWDSIDLVIASPGWPPHHEALTAAADHAVPVWSEIELAWQLRVNNEHTNKPAPWLAVTGTNGKTTTVELLATILHADGLRVATVGNVGAPVIRQIQNPTIDVFVLELSSFQLHFTYSMEPLASAILNIAEDHVDWHGSFDQYASDKARIFTHTHRACVYSEGDDRVVRLLHEADVHPGARAISVSAESPTPSSLGIVDGVLCDRAFTEPLTGPQRYRHAAELAQLSDLAHLAGPDGVVGSHTITNTLFAAALARAYGVAPRAVRDGVKSFQPGRHRIEHVATVAKNDAPQSGVTFINDSKATNAHAARASLLSLPLSSTVWIVGGVTKGANLDSLIAEIGPQLRSAVVIGVEHQEIVRAFARHAPHIPVHVASADDTGGVMRHAVNTAWKAAEPGDVVILAPACASMDQFDSYAHRGDEFVRWVTELIPPGQQRKE</sequence>
<feature type="domain" description="Mur ligase C-terminal" evidence="11">
    <location>
        <begin position="357"/>
        <end position="470"/>
    </location>
</feature>
<dbReference type="GO" id="GO:0005737">
    <property type="term" value="C:cytoplasm"/>
    <property type="evidence" value="ECO:0007669"/>
    <property type="project" value="UniProtKB-SubCell"/>
</dbReference>
<dbReference type="Pfam" id="PF02875">
    <property type="entry name" value="Mur_ligase_C"/>
    <property type="match status" value="1"/>
</dbReference>
<protein>
    <recommendedName>
        <fullName evidence="9 10">UDP-N-acetylmuramoylalanine--D-glutamate ligase</fullName>
        <ecNumber evidence="9 10">6.3.2.9</ecNumber>
    </recommendedName>
    <alternativeName>
        <fullName evidence="9">D-glutamic acid-adding enzyme</fullName>
    </alternativeName>
    <alternativeName>
        <fullName evidence="9">UDP-N-acetylmuramoyl-L-alanyl-D-glutamate synthetase</fullName>
    </alternativeName>
</protein>
<dbReference type="Gene3D" id="3.40.1190.10">
    <property type="entry name" value="Mur-like, catalytic domain"/>
    <property type="match status" value="1"/>
</dbReference>
<dbReference type="PROSITE" id="PS01011">
    <property type="entry name" value="FOLYLPOLYGLU_SYNT_1"/>
    <property type="match status" value="1"/>
</dbReference>
<dbReference type="InterPro" id="IPR018109">
    <property type="entry name" value="Folylpolyglutamate_synth_CS"/>
</dbReference>
<dbReference type="PANTHER" id="PTHR43692:SF1">
    <property type="entry name" value="UDP-N-ACETYLMURAMOYLALANINE--D-GLUTAMATE LIGASE"/>
    <property type="match status" value="1"/>
</dbReference>
<evidence type="ECO:0000256" key="1">
    <source>
        <dbReference type="ARBA" id="ARBA00004496"/>
    </source>
</evidence>
<evidence type="ECO:0000256" key="6">
    <source>
        <dbReference type="ARBA" id="ARBA00022741"/>
    </source>
</evidence>
<dbReference type="GO" id="GO:0005524">
    <property type="term" value="F:ATP binding"/>
    <property type="evidence" value="ECO:0007669"/>
    <property type="project" value="UniProtKB-UniRule"/>
</dbReference>
<dbReference type="STRING" id="471856.Jden_1072"/>
<evidence type="ECO:0000256" key="8">
    <source>
        <dbReference type="ARBA" id="ARBA00023306"/>
    </source>
</evidence>
<evidence type="ECO:0000256" key="3">
    <source>
        <dbReference type="ARBA" id="ARBA00022490"/>
    </source>
</evidence>
<dbReference type="EMBL" id="CP001706">
    <property type="protein sequence ID" value="ACV08728.1"/>
    <property type="molecule type" value="Genomic_DNA"/>
</dbReference>
<dbReference type="InterPro" id="IPR036565">
    <property type="entry name" value="Mur-like_cat_sf"/>
</dbReference>
<keyword evidence="5 9" id="KW-0132">Cell division</keyword>
<name>C7R3J2_JONDD</name>
<dbReference type="Gene3D" id="3.40.50.720">
    <property type="entry name" value="NAD(P)-binding Rossmann-like Domain"/>
    <property type="match status" value="1"/>
</dbReference>
<dbReference type="GO" id="GO:0009252">
    <property type="term" value="P:peptidoglycan biosynthetic process"/>
    <property type="evidence" value="ECO:0007669"/>
    <property type="project" value="UniProtKB-UniRule"/>
</dbReference>
<dbReference type="InterPro" id="IPR013221">
    <property type="entry name" value="Mur_ligase_cen"/>
</dbReference>
<dbReference type="AlphaFoldDB" id="C7R3J2"/>
<dbReference type="NCBIfam" id="TIGR01087">
    <property type="entry name" value="murD"/>
    <property type="match status" value="1"/>
</dbReference>
<evidence type="ECO:0000256" key="7">
    <source>
        <dbReference type="ARBA" id="ARBA00022840"/>
    </source>
</evidence>
<reference evidence="13 14" key="1">
    <citation type="journal article" date="2009" name="Stand. Genomic Sci.">
        <title>Complete genome sequence of Jonesia denitrificans type strain (Prevot 55134).</title>
        <authorList>
            <person name="Pukall R."/>
            <person name="Gehrich-Schroter G."/>
            <person name="Lapidus A."/>
            <person name="Nolan M."/>
            <person name="Glavina Del Rio T."/>
            <person name="Lucas S."/>
            <person name="Chen F."/>
            <person name="Tice H."/>
            <person name="Pitluck S."/>
            <person name="Cheng J.F."/>
            <person name="Copeland A."/>
            <person name="Saunders E."/>
            <person name="Brettin T."/>
            <person name="Detter J.C."/>
            <person name="Bruce D."/>
            <person name="Goodwin L."/>
            <person name="Pati A."/>
            <person name="Ivanova N."/>
            <person name="Mavromatis K."/>
            <person name="Ovchinnikova G."/>
            <person name="Chen A."/>
            <person name="Palaniappan K."/>
            <person name="Land M."/>
            <person name="Hauser L."/>
            <person name="Chang Y.J."/>
            <person name="Jeffries C.D."/>
            <person name="Chain P."/>
            <person name="Goker M."/>
            <person name="Bristow J."/>
            <person name="Eisen J.A."/>
            <person name="Markowitz V."/>
            <person name="Hugenholtz P."/>
            <person name="Kyrpides N.C."/>
            <person name="Klenk H.P."/>
            <person name="Han C."/>
        </authorList>
    </citation>
    <scope>NUCLEOTIDE SEQUENCE [LARGE SCALE GENOMIC DNA]</scope>
    <source>
        <strain evidence="14">ATCC 14870 / DSM 20603 / BCRC 15368 / CIP 55.134 / JCM 11481 / NBRC 15587 / NCTC 10816 / Prevot 55134</strain>
    </source>
</reference>
<keyword evidence="9 10" id="KW-0961">Cell wall biogenesis/degradation</keyword>
<comment type="catalytic activity">
    <reaction evidence="9 10">
        <text>UDP-N-acetyl-alpha-D-muramoyl-L-alanine + D-glutamate + ATP = UDP-N-acetyl-alpha-D-muramoyl-L-alanyl-D-glutamate + ADP + phosphate + H(+)</text>
        <dbReference type="Rhea" id="RHEA:16429"/>
        <dbReference type="ChEBI" id="CHEBI:15378"/>
        <dbReference type="ChEBI" id="CHEBI:29986"/>
        <dbReference type="ChEBI" id="CHEBI:30616"/>
        <dbReference type="ChEBI" id="CHEBI:43474"/>
        <dbReference type="ChEBI" id="CHEBI:83898"/>
        <dbReference type="ChEBI" id="CHEBI:83900"/>
        <dbReference type="ChEBI" id="CHEBI:456216"/>
        <dbReference type="EC" id="6.3.2.9"/>
    </reaction>
</comment>
<feature type="domain" description="Mur ligase central" evidence="12">
    <location>
        <begin position="123"/>
        <end position="318"/>
    </location>
</feature>
<dbReference type="UniPathway" id="UPA00219"/>
<keyword evidence="4 9" id="KW-0436">Ligase</keyword>
<dbReference type="EC" id="6.3.2.9" evidence="9 10"/>
<keyword evidence="6 9" id="KW-0547">Nucleotide-binding</keyword>
<dbReference type="Gene3D" id="3.90.190.20">
    <property type="entry name" value="Mur ligase, C-terminal domain"/>
    <property type="match status" value="1"/>
</dbReference>
<keyword evidence="8 9" id="KW-0131">Cell cycle</keyword>
<evidence type="ECO:0000256" key="10">
    <source>
        <dbReference type="RuleBase" id="RU003664"/>
    </source>
</evidence>
<evidence type="ECO:0000256" key="4">
    <source>
        <dbReference type="ARBA" id="ARBA00022598"/>
    </source>
</evidence>
<keyword evidence="3 9" id="KW-0963">Cytoplasm</keyword>
<comment type="pathway">
    <text evidence="2 9 10">Cell wall biogenesis; peptidoglycan biosynthesis.</text>
</comment>
<evidence type="ECO:0000313" key="13">
    <source>
        <dbReference type="EMBL" id="ACV08728.1"/>
    </source>
</evidence>
<gene>
    <name evidence="9" type="primary">murD</name>
    <name evidence="13" type="ordered locus">Jden_1072</name>
</gene>
<evidence type="ECO:0000256" key="2">
    <source>
        <dbReference type="ARBA" id="ARBA00004752"/>
    </source>
</evidence>
<dbReference type="SUPFAM" id="SSF53623">
    <property type="entry name" value="MurD-like peptide ligases, catalytic domain"/>
    <property type="match status" value="1"/>
</dbReference>
<comment type="function">
    <text evidence="9 10">Cell wall formation. Catalyzes the addition of glutamate to the nucleotide precursor UDP-N-acetylmuramoyl-L-alanine (UMA).</text>
</comment>
<proteinExistence type="inferred from homology"/>
<dbReference type="Pfam" id="PF08245">
    <property type="entry name" value="Mur_ligase_M"/>
    <property type="match status" value="1"/>
</dbReference>
<dbReference type="GO" id="GO:0004326">
    <property type="term" value="F:tetrahydrofolylpolyglutamate synthase activity"/>
    <property type="evidence" value="ECO:0007669"/>
    <property type="project" value="InterPro"/>
</dbReference>
<dbReference type="CDD" id="cd01983">
    <property type="entry name" value="SIMIBI"/>
    <property type="match status" value="1"/>
</dbReference>
<dbReference type="SUPFAM" id="SSF53244">
    <property type="entry name" value="MurD-like peptide ligases, peptide-binding domain"/>
    <property type="match status" value="1"/>
</dbReference>
<dbReference type="InterPro" id="IPR004101">
    <property type="entry name" value="Mur_ligase_C"/>
</dbReference>
<dbReference type="HAMAP" id="MF_00639">
    <property type="entry name" value="MurD"/>
    <property type="match status" value="1"/>
</dbReference>
<evidence type="ECO:0000259" key="12">
    <source>
        <dbReference type="Pfam" id="PF08245"/>
    </source>
</evidence>
<comment type="subcellular location">
    <subcellularLocation>
        <location evidence="1 9 10">Cytoplasm</location>
    </subcellularLocation>
</comment>
<keyword evidence="9 10" id="KW-0573">Peptidoglycan synthesis</keyword>
<dbReference type="Proteomes" id="UP000000628">
    <property type="component" value="Chromosome"/>
</dbReference>
<dbReference type="HOGENOM" id="CLU_032540_0_0_11"/>